<comment type="caution">
    <text evidence="1">The sequence shown here is derived from an EMBL/GenBank/DDBJ whole genome shotgun (WGS) entry which is preliminary data.</text>
</comment>
<name>A0ACC1LBA9_9FUNG</name>
<keyword evidence="2" id="KW-1185">Reference proteome</keyword>
<organism evidence="1 2">
    <name type="scientific">Coemansia helicoidea</name>
    <dbReference type="NCBI Taxonomy" id="1286919"/>
    <lineage>
        <taxon>Eukaryota</taxon>
        <taxon>Fungi</taxon>
        <taxon>Fungi incertae sedis</taxon>
        <taxon>Zoopagomycota</taxon>
        <taxon>Kickxellomycotina</taxon>
        <taxon>Kickxellomycetes</taxon>
        <taxon>Kickxellales</taxon>
        <taxon>Kickxellaceae</taxon>
        <taxon>Coemansia</taxon>
    </lineage>
</organism>
<accession>A0ACC1LBA9</accession>
<sequence>MQGDSPEKRAGVRPPDGPFGWIPTLAASANSMFIFGASNSYGVFSTYYLNDRFAGTSAATLSWIGSLITISMFSLNALTGALADRRGYRTTAYIGTALCSSAYILASFSTKVWQLMLTQGLLFGVGASFLLAPTNSIAPQWFHRHRGLASGVAIAGSSLGGMWFTAATQAAMDHLGFAWSLRILGIVTLVVTGTMNLLYFQRVPMPPRKRIFELQVARRLTFWLIALELLTAYTGHWAVVFYVGTAARQMGGSAQDGSRLLLVLNAANVVGRILAGFIADRFGSINTLVVSLLLTAIVEMSLWLSACSMASLYALCVFYGLVSSTFISLNPVIVAAHFSSSPLSSVMGMTNIFSGLGGLLGNLSQGAIFDRLDKHMHLTNTIIFSGIATLLSAVVALALRAHLIRSGSSKRFLQKI</sequence>
<evidence type="ECO:0000313" key="2">
    <source>
        <dbReference type="Proteomes" id="UP001140087"/>
    </source>
</evidence>
<dbReference type="Proteomes" id="UP001140087">
    <property type="component" value="Unassembled WGS sequence"/>
</dbReference>
<proteinExistence type="predicted"/>
<protein>
    <submittedName>
        <fullName evidence="1">Uncharacterized protein</fullName>
    </submittedName>
</protein>
<dbReference type="EMBL" id="JANBUN010000338">
    <property type="protein sequence ID" value="KAJ2804598.1"/>
    <property type="molecule type" value="Genomic_DNA"/>
</dbReference>
<evidence type="ECO:0000313" key="1">
    <source>
        <dbReference type="EMBL" id="KAJ2804598.1"/>
    </source>
</evidence>
<reference evidence="1" key="1">
    <citation type="submission" date="2022-07" db="EMBL/GenBank/DDBJ databases">
        <title>Phylogenomic reconstructions and comparative analyses of Kickxellomycotina fungi.</title>
        <authorList>
            <person name="Reynolds N.K."/>
            <person name="Stajich J.E."/>
            <person name="Barry K."/>
            <person name="Grigoriev I.V."/>
            <person name="Crous P."/>
            <person name="Smith M.E."/>
        </authorList>
    </citation>
    <scope>NUCLEOTIDE SEQUENCE</scope>
    <source>
        <strain evidence="1">BCRC 34780</strain>
    </source>
</reference>
<gene>
    <name evidence="1" type="ORF">H4R21_001584</name>
</gene>